<feature type="compositionally biased region" description="Low complexity" evidence="1">
    <location>
        <begin position="168"/>
        <end position="183"/>
    </location>
</feature>
<organism evidence="3 4">
    <name type="scientific">Gigaspora margarita</name>
    <dbReference type="NCBI Taxonomy" id="4874"/>
    <lineage>
        <taxon>Eukaryota</taxon>
        <taxon>Fungi</taxon>
        <taxon>Fungi incertae sedis</taxon>
        <taxon>Mucoromycota</taxon>
        <taxon>Glomeromycotina</taxon>
        <taxon>Glomeromycetes</taxon>
        <taxon>Diversisporales</taxon>
        <taxon>Gigasporaceae</taxon>
        <taxon>Gigaspora</taxon>
    </lineage>
</organism>
<evidence type="ECO:0000313" key="4">
    <source>
        <dbReference type="Proteomes" id="UP000439903"/>
    </source>
</evidence>
<gene>
    <name evidence="3" type="ORF">F8M41_009069</name>
</gene>
<feature type="compositionally biased region" description="Polar residues" evidence="1">
    <location>
        <begin position="277"/>
        <end position="292"/>
    </location>
</feature>
<evidence type="ECO:0000259" key="2">
    <source>
        <dbReference type="PROSITE" id="PS51360"/>
    </source>
</evidence>
<protein>
    <submittedName>
        <fullName evidence="3">Plus-3-domain-containing protein</fullName>
    </submittedName>
</protein>
<comment type="caution">
    <text evidence="3">The sequence shown here is derived from an EMBL/GenBank/DDBJ whole genome shotgun (WGS) entry which is preliminary data.</text>
</comment>
<keyword evidence="4" id="KW-1185">Reference proteome</keyword>
<feature type="compositionally biased region" description="Low complexity" evidence="1">
    <location>
        <begin position="253"/>
        <end position="270"/>
    </location>
</feature>
<feature type="region of interest" description="Disordered" evidence="1">
    <location>
        <begin position="149"/>
        <end position="197"/>
    </location>
</feature>
<dbReference type="OrthoDB" id="166375at2759"/>
<reference evidence="3 4" key="1">
    <citation type="journal article" date="2019" name="Environ. Microbiol.">
        <title>At the nexus of three kingdoms: the genome of the mycorrhizal fungus Gigaspora margarita provides insights into plant, endobacterial and fungal interactions.</title>
        <authorList>
            <person name="Venice F."/>
            <person name="Ghignone S."/>
            <person name="Salvioli di Fossalunga A."/>
            <person name="Amselem J."/>
            <person name="Novero M."/>
            <person name="Xianan X."/>
            <person name="Sedzielewska Toro K."/>
            <person name="Morin E."/>
            <person name="Lipzen A."/>
            <person name="Grigoriev I.V."/>
            <person name="Henrissat B."/>
            <person name="Martin F.M."/>
            <person name="Bonfante P."/>
        </authorList>
    </citation>
    <scope>NUCLEOTIDE SEQUENCE [LARGE SCALE GENOMIC DNA]</scope>
    <source>
        <strain evidence="3 4">BEG34</strain>
    </source>
</reference>
<dbReference type="PROSITE" id="PS51360">
    <property type="entry name" value="PLUS3"/>
    <property type="match status" value="1"/>
</dbReference>
<dbReference type="InterPro" id="IPR036128">
    <property type="entry name" value="Plus3-like_sf"/>
</dbReference>
<dbReference type="AlphaFoldDB" id="A0A8H4AVA5"/>
<sequence>MGSSVEVPERVQPYLIDANDKVKTNKVLRLKHADAVKCWQMNIISNGKFEQSEFDRWTVTMKIKKFDLPTKEAIIEKKGQIKYADGYILSEQDVGIMIKQKQTLRGGIEPLNLLTEKTTLEIDRMLSETSRPPKQDTWARVNERNRLKNLEDSRRAEEEARKSKKGSIKSIKTSKTGSPTSKTNGVRAEQFEKTKKSSLTPYDALINEVQCNLVLPPDPDNKRMPEEFYAARYSTFTIEQSLELIRKIVKQSSQTQQQSDVPQQQQPQLSPREESKSIQPYTTQPPHSSWNSDDALLRDLHCEI</sequence>
<dbReference type="Proteomes" id="UP000439903">
    <property type="component" value="Unassembled WGS sequence"/>
</dbReference>
<feature type="domain" description="Plus3" evidence="2">
    <location>
        <begin position="1"/>
        <end position="86"/>
    </location>
</feature>
<proteinExistence type="predicted"/>
<evidence type="ECO:0000256" key="1">
    <source>
        <dbReference type="SAM" id="MobiDB-lite"/>
    </source>
</evidence>
<evidence type="ECO:0000313" key="3">
    <source>
        <dbReference type="EMBL" id="KAF0536670.1"/>
    </source>
</evidence>
<dbReference type="Gene3D" id="3.90.70.200">
    <property type="entry name" value="Plus-3 domain"/>
    <property type="match status" value="1"/>
</dbReference>
<accession>A0A8H4AVA5</accession>
<dbReference type="EMBL" id="WTPW01000198">
    <property type="protein sequence ID" value="KAF0536670.1"/>
    <property type="molecule type" value="Genomic_DNA"/>
</dbReference>
<feature type="compositionally biased region" description="Basic and acidic residues" evidence="1">
    <location>
        <begin position="149"/>
        <end position="161"/>
    </location>
</feature>
<name>A0A8H4AVA5_GIGMA</name>
<dbReference type="Pfam" id="PF03126">
    <property type="entry name" value="Plus-3"/>
    <property type="match status" value="1"/>
</dbReference>
<dbReference type="SUPFAM" id="SSF159042">
    <property type="entry name" value="Plus3-like"/>
    <property type="match status" value="1"/>
</dbReference>
<dbReference type="GO" id="GO:0003677">
    <property type="term" value="F:DNA binding"/>
    <property type="evidence" value="ECO:0007669"/>
    <property type="project" value="InterPro"/>
</dbReference>
<dbReference type="InterPro" id="IPR004343">
    <property type="entry name" value="Plus-3_dom"/>
</dbReference>
<feature type="region of interest" description="Disordered" evidence="1">
    <location>
        <begin position="253"/>
        <end position="294"/>
    </location>
</feature>